<organism evidence="1 2">
    <name type="scientific">Telmatocola sphagniphila</name>
    <dbReference type="NCBI Taxonomy" id="1123043"/>
    <lineage>
        <taxon>Bacteria</taxon>
        <taxon>Pseudomonadati</taxon>
        <taxon>Planctomycetota</taxon>
        <taxon>Planctomycetia</taxon>
        <taxon>Gemmatales</taxon>
        <taxon>Gemmataceae</taxon>
    </lineage>
</organism>
<proteinExistence type="predicted"/>
<dbReference type="RefSeq" id="WP_213495217.1">
    <property type="nucleotide sequence ID" value="NZ_CP074694.1"/>
</dbReference>
<protein>
    <submittedName>
        <fullName evidence="1">Uncharacterized protein</fullName>
    </submittedName>
</protein>
<accession>A0A8E6B426</accession>
<dbReference type="AlphaFoldDB" id="A0A8E6B426"/>
<evidence type="ECO:0000313" key="1">
    <source>
        <dbReference type="EMBL" id="QVL31336.1"/>
    </source>
</evidence>
<dbReference type="KEGG" id="tsph:KIH39_21185"/>
<keyword evidence="2" id="KW-1185">Reference proteome</keyword>
<dbReference type="Proteomes" id="UP000676194">
    <property type="component" value="Chromosome"/>
</dbReference>
<dbReference type="EMBL" id="CP074694">
    <property type="protein sequence ID" value="QVL31336.1"/>
    <property type="molecule type" value="Genomic_DNA"/>
</dbReference>
<name>A0A8E6B426_9BACT</name>
<reference evidence="1" key="1">
    <citation type="submission" date="2021-05" db="EMBL/GenBank/DDBJ databases">
        <title>Complete genome sequence of the cellulolytic planctomycete Telmatocola sphagniphila SP2T and characterization of the first cellulase from planctomycetes.</title>
        <authorList>
            <person name="Rakitin A.L."/>
            <person name="Beletsky A.V."/>
            <person name="Naumoff D.G."/>
            <person name="Kulichevskaya I.S."/>
            <person name="Mardanov A.V."/>
            <person name="Ravin N.V."/>
            <person name="Dedysh S.N."/>
        </authorList>
    </citation>
    <scope>NUCLEOTIDE SEQUENCE</scope>
    <source>
        <strain evidence="1">SP2T</strain>
    </source>
</reference>
<gene>
    <name evidence="1" type="ORF">KIH39_21185</name>
</gene>
<sequence length="383" mass="43550">MSEDNEFEIDPLFDRLDEIRSMESGALKIAAAEEAVRLADINGDRNLRYEARNLLVEAATFGGQPDLLLIHYPWMLAEYDAEPDDYSVEDLLWKFKWVVDALAAAPQISKDRVQAMLVEMKRRFDEHELGAHAYYQKRRDSSLHLGDLEMAREAHDMMKKTRRDMLSDCAACVPNNDFDYYLAIGDLEAALHAVKFVLTGKLKCAEVPHTTYGKILFPLLMLGRGEEAMNYHRKGYPMVRDNPGLLDTAVRHMAFLALTGNLDRAQTLLQRHISMLALITAADDRLDFYMQAWITLDRIVAGGKKELTLKVPADFPIANSTGIYVTSELKNWAEAEMKNLAAQYDVRNGNDYHARKIATVYEASQYAKPIPFKKMSEGEFGER</sequence>
<evidence type="ECO:0000313" key="2">
    <source>
        <dbReference type="Proteomes" id="UP000676194"/>
    </source>
</evidence>